<feature type="region of interest" description="Disordered" evidence="2">
    <location>
        <begin position="560"/>
        <end position="581"/>
    </location>
</feature>
<feature type="region of interest" description="Disordered" evidence="2">
    <location>
        <begin position="209"/>
        <end position="245"/>
    </location>
</feature>
<evidence type="ECO:0000313" key="4">
    <source>
        <dbReference type="Proteomes" id="UP000076532"/>
    </source>
</evidence>
<dbReference type="InterPro" id="IPR026832">
    <property type="entry name" value="Asteroid"/>
</dbReference>
<dbReference type="Gene3D" id="3.40.50.1010">
    <property type="entry name" value="5'-nuclease"/>
    <property type="match status" value="1"/>
</dbReference>
<reference evidence="3 4" key="1">
    <citation type="journal article" date="2016" name="Mol. Biol. Evol.">
        <title>Comparative Genomics of Early-Diverging Mushroom-Forming Fungi Provides Insights into the Origins of Lignocellulose Decay Capabilities.</title>
        <authorList>
            <person name="Nagy L.G."/>
            <person name="Riley R."/>
            <person name="Tritt A."/>
            <person name="Adam C."/>
            <person name="Daum C."/>
            <person name="Floudas D."/>
            <person name="Sun H."/>
            <person name="Yadav J.S."/>
            <person name="Pangilinan J."/>
            <person name="Larsson K.H."/>
            <person name="Matsuura K."/>
            <person name="Barry K."/>
            <person name="Labutti K."/>
            <person name="Kuo R."/>
            <person name="Ohm R.A."/>
            <person name="Bhattacharya S.S."/>
            <person name="Shirouzu T."/>
            <person name="Yoshinaga Y."/>
            <person name="Martin F.M."/>
            <person name="Grigoriev I.V."/>
            <person name="Hibbett D.S."/>
        </authorList>
    </citation>
    <scope>NUCLEOTIDE SEQUENCE [LARGE SCALE GENOMIC DNA]</scope>
    <source>
        <strain evidence="3 4">CBS 109695</strain>
    </source>
</reference>
<feature type="region of interest" description="Disordered" evidence="2">
    <location>
        <begin position="777"/>
        <end position="820"/>
    </location>
</feature>
<organism evidence="3 4">
    <name type="scientific">Athelia psychrophila</name>
    <dbReference type="NCBI Taxonomy" id="1759441"/>
    <lineage>
        <taxon>Eukaryota</taxon>
        <taxon>Fungi</taxon>
        <taxon>Dikarya</taxon>
        <taxon>Basidiomycota</taxon>
        <taxon>Agaricomycotina</taxon>
        <taxon>Agaricomycetes</taxon>
        <taxon>Agaricomycetidae</taxon>
        <taxon>Atheliales</taxon>
        <taxon>Atheliaceae</taxon>
        <taxon>Athelia</taxon>
    </lineage>
</organism>
<evidence type="ECO:0000256" key="2">
    <source>
        <dbReference type="SAM" id="MobiDB-lite"/>
    </source>
</evidence>
<dbReference type="OrthoDB" id="25987at2759"/>
<dbReference type="InterPro" id="IPR029060">
    <property type="entry name" value="PIN-like_dom_sf"/>
</dbReference>
<dbReference type="SUPFAM" id="SSF88723">
    <property type="entry name" value="PIN domain-like"/>
    <property type="match status" value="1"/>
</dbReference>
<dbReference type="Proteomes" id="UP000076532">
    <property type="component" value="Unassembled WGS sequence"/>
</dbReference>
<gene>
    <name evidence="3" type="ORF">FIBSPDRAFT_920059</name>
</gene>
<evidence type="ECO:0000256" key="1">
    <source>
        <dbReference type="ARBA" id="ARBA00007398"/>
    </source>
</evidence>
<protein>
    <submittedName>
        <fullName evidence="3">PIN domain-like protein</fullName>
    </submittedName>
</protein>
<sequence>MGVHGLTTYLRENKQSLAKSLQYHAGAGDVGKPGTIVVDAWSFCYELVHRSTNLPWVYGGEYPQFEKLVIKVCQAWISVGLKVYFVFDGPRPEIKFPTALSRLTKSHVQPSVLFFRTSSASRSTPRFLHESRIIPPLIYSACVHALKTLSCTTDALELHYADGEGDPWAVELAGRLGGVVVGNDSDFVVLNSEGYLGYVPMDEMIWTTSGPDGGQVEDGDGEFQPVRSKGKKKVSDPRSGNGLLPPDGTSDLILSFSVYAPAKLADHFKIPVGLLPLLGALLGNDYSHQPSSSHRNAQSLFFAGLPNLSARINMASSTLKSILSASALKRKRKDQVDSVIDLIDKAVEALLSRTRSNMGPGGVEAITNTIVDATLQYAIPKYTGDKQGIKSLWPTPTCALHEPDLCPLLARLLTSGTSEEAEPEEKAMCEQVRELYMKAYRGASFSPKILDTLTTGTAWPRLFLESPDLESVSNSVGKPIRQWGYAIMDDGVGLPDPQDNTVVDEIFEEDDDEELIDVVEEDSEEDSMASGDEGPLQGLRGELERLSASQILQPEVSLRSSRVSGSAPKTVTEYTRKSTRATGEAVPVPPFIDMLASLHNQDFDSDDPTPVQLRPEDERLAIFLDVLGSDTPRMRALPAEQLMVAAALRWVVRTFGKRAVASGYTKNKEKERWTKQEGRAFLASFSWSPSPDRSGDESQEFPIISDRNVQLMAQVLMALECIEEFSQILLLSERVPSRGHLLSGSLFHSFLTGSKPLHDADIPEGLWEACEEGMNDDFGEEKKKKTKQASKDKPTSTTGTRKKGSTTSGGLFGLLGELEA</sequence>
<dbReference type="PANTHER" id="PTHR15665">
    <property type="entry name" value="ASTEROID PROTEIN"/>
    <property type="match status" value="1"/>
</dbReference>
<comment type="similarity">
    <text evidence="1">Belongs to the asteroid family.</text>
</comment>
<name>A0A166I9H4_9AGAM</name>
<keyword evidence="4" id="KW-1185">Reference proteome</keyword>
<feature type="compositionally biased region" description="Polar residues" evidence="2">
    <location>
        <begin position="560"/>
        <end position="573"/>
    </location>
</feature>
<evidence type="ECO:0000313" key="3">
    <source>
        <dbReference type="EMBL" id="KZP19587.1"/>
    </source>
</evidence>
<accession>A0A166I9H4</accession>
<dbReference type="STRING" id="436010.A0A166I9H4"/>
<dbReference type="EMBL" id="KV417562">
    <property type="protein sequence ID" value="KZP19587.1"/>
    <property type="molecule type" value="Genomic_DNA"/>
</dbReference>
<proteinExistence type="inferred from homology"/>
<dbReference type="PANTHER" id="PTHR15665:SF1">
    <property type="entry name" value="PROTEIN ASTEROID HOMOLOG 1"/>
    <property type="match status" value="1"/>
</dbReference>
<feature type="compositionally biased region" description="Low complexity" evidence="2">
    <location>
        <begin position="795"/>
        <end position="820"/>
    </location>
</feature>
<dbReference type="AlphaFoldDB" id="A0A166I9H4"/>